<proteinExistence type="predicted"/>
<reference evidence="2 3" key="1">
    <citation type="submission" date="2016-01" db="EMBL/GenBank/DDBJ databases">
        <title>Draft Genome Sequences of Seven Thermophilic Sporeformers Isolated from Foods.</title>
        <authorList>
            <person name="Berendsen E.M."/>
            <person name="Wells-Bennik M.H."/>
            <person name="Krawcyk A.O."/>
            <person name="De Jong A."/>
            <person name="Holsappel S."/>
            <person name="Eijlander R.T."/>
            <person name="Kuipers O.P."/>
        </authorList>
    </citation>
    <scope>NUCLEOTIDE SEQUENCE [LARGE SCALE GENOMIC DNA]</scope>
    <source>
        <strain evidence="2 3">B4119</strain>
    </source>
</reference>
<dbReference type="GO" id="GO:0003676">
    <property type="term" value="F:nucleic acid binding"/>
    <property type="evidence" value="ECO:0007669"/>
    <property type="project" value="InterPro"/>
</dbReference>
<name>A0A150LUI1_9BACL</name>
<dbReference type="InterPro" id="IPR012337">
    <property type="entry name" value="RNaseH-like_sf"/>
</dbReference>
<dbReference type="PATRIC" id="fig|81408.3.peg.3142"/>
<accession>A0A150LUI1</accession>
<dbReference type="InterPro" id="IPR036397">
    <property type="entry name" value="RNaseH_sf"/>
</dbReference>
<gene>
    <name evidence="2" type="ORF">B4119_4101</name>
</gene>
<dbReference type="EMBL" id="LQYS01000036">
    <property type="protein sequence ID" value="KYD15897.1"/>
    <property type="molecule type" value="Genomic_DNA"/>
</dbReference>
<dbReference type="AlphaFoldDB" id="A0A150LUI1"/>
<protein>
    <recommendedName>
        <fullName evidence="1">Integrase catalytic domain-containing protein</fullName>
    </recommendedName>
</protein>
<sequence length="76" mass="8894">MWQGDLSHGPYIRVNGKAQKTFLIAYIDDCSRVVPYAQFFSSEKFDGLRIVTKEALLRYGKPKRIYSDNGKHWILR</sequence>
<feature type="domain" description="Integrase catalytic" evidence="1">
    <location>
        <begin position="1"/>
        <end position="76"/>
    </location>
</feature>
<dbReference type="InterPro" id="IPR001584">
    <property type="entry name" value="Integrase_cat-core"/>
</dbReference>
<evidence type="ECO:0000313" key="2">
    <source>
        <dbReference type="EMBL" id="KYD15897.1"/>
    </source>
</evidence>
<dbReference type="Proteomes" id="UP000075455">
    <property type="component" value="Unassembled WGS sequence"/>
</dbReference>
<evidence type="ECO:0000313" key="3">
    <source>
        <dbReference type="Proteomes" id="UP000075455"/>
    </source>
</evidence>
<dbReference type="GO" id="GO:0015074">
    <property type="term" value="P:DNA integration"/>
    <property type="evidence" value="ECO:0007669"/>
    <property type="project" value="InterPro"/>
</dbReference>
<dbReference type="PROSITE" id="PS50994">
    <property type="entry name" value="INTEGRASE"/>
    <property type="match status" value="1"/>
</dbReference>
<dbReference type="STRING" id="81408.B4119_4101"/>
<organism evidence="2 3">
    <name type="scientific">Saccharococcus caldoxylosilyticus</name>
    <dbReference type="NCBI Taxonomy" id="81408"/>
    <lineage>
        <taxon>Bacteria</taxon>
        <taxon>Bacillati</taxon>
        <taxon>Bacillota</taxon>
        <taxon>Bacilli</taxon>
        <taxon>Bacillales</taxon>
        <taxon>Anoxybacillaceae</taxon>
        <taxon>Saccharococcus</taxon>
    </lineage>
</organism>
<dbReference type="SUPFAM" id="SSF53098">
    <property type="entry name" value="Ribonuclease H-like"/>
    <property type="match status" value="1"/>
</dbReference>
<dbReference type="Gene3D" id="3.30.420.10">
    <property type="entry name" value="Ribonuclease H-like superfamily/Ribonuclease H"/>
    <property type="match status" value="1"/>
</dbReference>
<comment type="caution">
    <text evidence="2">The sequence shown here is derived from an EMBL/GenBank/DDBJ whole genome shotgun (WGS) entry which is preliminary data.</text>
</comment>
<evidence type="ECO:0000259" key="1">
    <source>
        <dbReference type="PROSITE" id="PS50994"/>
    </source>
</evidence>